<comment type="caution">
    <text evidence="1">The sequence shown here is derived from an EMBL/GenBank/DDBJ whole genome shotgun (WGS) entry which is preliminary data.</text>
</comment>
<dbReference type="VEuPathDB" id="FungiDB:PSHT_14883"/>
<reference evidence="1" key="1">
    <citation type="submission" date="2017-12" db="EMBL/GenBank/DDBJ databases">
        <title>Gene loss provides genomic basis for host adaptation in cereal stripe rust fungi.</title>
        <authorList>
            <person name="Xia C."/>
        </authorList>
    </citation>
    <scope>NUCLEOTIDE SEQUENCE [LARGE SCALE GENOMIC DNA]</scope>
    <source>
        <strain evidence="1">93-210</strain>
    </source>
</reference>
<dbReference type="VEuPathDB" id="FungiDB:PSTT_11080"/>
<dbReference type="EMBL" id="PKSL01000125">
    <property type="protein sequence ID" value="POW03460.1"/>
    <property type="molecule type" value="Genomic_DNA"/>
</dbReference>
<proteinExistence type="predicted"/>
<dbReference type="AlphaFoldDB" id="A0A2S4V1T6"/>
<accession>A0A2S4V1T6</accession>
<gene>
    <name evidence="1" type="ORF">PSTT_11080</name>
</gene>
<dbReference type="Proteomes" id="UP000239156">
    <property type="component" value="Unassembled WGS sequence"/>
</dbReference>
<protein>
    <submittedName>
        <fullName evidence="1">Uncharacterized protein</fullName>
    </submittedName>
</protein>
<feature type="non-terminal residue" evidence="1">
    <location>
        <position position="178"/>
    </location>
</feature>
<organism evidence="1 2">
    <name type="scientific">Puccinia striiformis</name>
    <dbReference type="NCBI Taxonomy" id="27350"/>
    <lineage>
        <taxon>Eukaryota</taxon>
        <taxon>Fungi</taxon>
        <taxon>Dikarya</taxon>
        <taxon>Basidiomycota</taxon>
        <taxon>Pucciniomycotina</taxon>
        <taxon>Pucciniomycetes</taxon>
        <taxon>Pucciniales</taxon>
        <taxon>Pucciniaceae</taxon>
        <taxon>Puccinia</taxon>
    </lineage>
</organism>
<name>A0A2S4V1T6_9BASI</name>
<evidence type="ECO:0000313" key="1">
    <source>
        <dbReference type="EMBL" id="POW03460.1"/>
    </source>
</evidence>
<evidence type="ECO:0000313" key="2">
    <source>
        <dbReference type="Proteomes" id="UP000239156"/>
    </source>
</evidence>
<sequence>MSLAHTTLKRPCPFIVPHIKPQSPVSPLIHDIYGVVPLPWMQEVPTPAGTYSARLVAHYLSFPSNPYHFTIPGNTRNGAEAFVSTMQSTIYWTKHRQTENKPTKIVAGVANKGEFHFKLEFQCPRSGIHIVKPDSLKSAPSQKCDCKSWFWISHHIKTDSLRVAWQWDHNHDPYSEEE</sequence>
<keyword evidence="2" id="KW-1185">Reference proteome</keyword>